<reference evidence="7 8" key="1">
    <citation type="journal article" date="2016" name="C (Basel)">
        <title>Selective Growth of and Electricity Production by Marine Exoelectrogenic Bacteria in Self-Aggregated Hydrogel of Microbially Reduced Graphene Oxide.</title>
        <authorList>
            <person name="Yoshida N."/>
            <person name="Goto Y."/>
            <person name="Miyata Y."/>
        </authorList>
    </citation>
    <scope>NUCLEOTIDE SEQUENCE [LARGE SCALE GENOMIC DNA]</scope>
    <source>
        <strain evidence="7 8">NIT-T3</strain>
    </source>
</reference>
<comment type="catalytic activity">
    <reaction evidence="6">
        <text>Exonucleolytic cleavage in either 5'- to 3'- or 3'- to 5'-direction to yield nucleoside 5'-phosphates.</text>
        <dbReference type="EC" id="3.1.11.6"/>
    </reaction>
</comment>
<comment type="similarity">
    <text evidence="1 6">Belongs to the XseB family.</text>
</comment>
<dbReference type="Proteomes" id="UP001319827">
    <property type="component" value="Chromosome"/>
</dbReference>
<dbReference type="PANTHER" id="PTHR34137:SF1">
    <property type="entry name" value="EXODEOXYRIBONUCLEASE 7 SMALL SUBUNIT"/>
    <property type="match status" value="1"/>
</dbReference>
<proteinExistence type="inferred from homology"/>
<dbReference type="EC" id="3.1.11.6" evidence="6"/>
<protein>
    <recommendedName>
        <fullName evidence="6">Exodeoxyribonuclease 7 small subunit</fullName>
        <ecNumber evidence="6">3.1.11.6</ecNumber>
    </recommendedName>
    <alternativeName>
        <fullName evidence="6">Exodeoxyribonuclease VII small subunit</fullName>
        <shortName evidence="6">Exonuclease VII small subunit</shortName>
    </alternativeName>
</protein>
<name>A0ABM8HUS6_9BACT</name>
<keyword evidence="5 6" id="KW-0269">Exonuclease</keyword>
<sequence length="75" mass="8281">MEEKTSFEAALSALEESVERLESGELSLEQSLACFEQGVQSAARCRKLLKAVETRVEVLLQDRDGNLTTAPLEEP</sequence>
<evidence type="ECO:0000313" key="7">
    <source>
        <dbReference type="EMBL" id="BCR05753.1"/>
    </source>
</evidence>
<evidence type="ECO:0000256" key="1">
    <source>
        <dbReference type="ARBA" id="ARBA00009998"/>
    </source>
</evidence>
<evidence type="ECO:0000256" key="2">
    <source>
        <dbReference type="ARBA" id="ARBA00022490"/>
    </source>
</evidence>
<dbReference type="EMBL" id="AP024355">
    <property type="protein sequence ID" value="BCR05753.1"/>
    <property type="molecule type" value="Genomic_DNA"/>
</dbReference>
<dbReference type="InterPro" id="IPR003761">
    <property type="entry name" value="Exonuc_VII_S"/>
</dbReference>
<keyword evidence="8" id="KW-1185">Reference proteome</keyword>
<evidence type="ECO:0000256" key="4">
    <source>
        <dbReference type="ARBA" id="ARBA00022801"/>
    </source>
</evidence>
<dbReference type="PANTHER" id="PTHR34137">
    <property type="entry name" value="EXODEOXYRIBONUCLEASE 7 SMALL SUBUNIT"/>
    <property type="match status" value="1"/>
</dbReference>
<reference evidence="7 8" key="2">
    <citation type="journal article" date="2021" name="Int. J. Syst. Evol. Microbiol.">
        <title>Isolation and Polyphasic Characterization of Desulfuromonas versatilis sp. Nov., an Electrogenic Bacteria Capable of Versatile Metabolism Isolated from a Graphene Oxide-Reducing Enrichment Culture.</title>
        <authorList>
            <person name="Xie L."/>
            <person name="Yoshida N."/>
            <person name="Ishii S."/>
            <person name="Meng L."/>
        </authorList>
    </citation>
    <scope>NUCLEOTIDE SEQUENCE [LARGE SCALE GENOMIC DNA]</scope>
    <source>
        <strain evidence="7 8">NIT-T3</strain>
    </source>
</reference>
<evidence type="ECO:0000256" key="6">
    <source>
        <dbReference type="HAMAP-Rule" id="MF_00337"/>
    </source>
</evidence>
<gene>
    <name evidence="6 7" type="primary">xseB</name>
    <name evidence="7" type="ORF">DESUT3_28220</name>
</gene>
<dbReference type="Gene3D" id="1.10.287.1040">
    <property type="entry name" value="Exonuclease VII, small subunit"/>
    <property type="match status" value="1"/>
</dbReference>
<dbReference type="PIRSF" id="PIRSF006488">
    <property type="entry name" value="Exonuc_VII_S"/>
    <property type="match status" value="1"/>
</dbReference>
<dbReference type="Pfam" id="PF02609">
    <property type="entry name" value="Exonuc_VII_S"/>
    <property type="match status" value="1"/>
</dbReference>
<keyword evidence="4 6" id="KW-0378">Hydrolase</keyword>
<dbReference type="SUPFAM" id="SSF116842">
    <property type="entry name" value="XseB-like"/>
    <property type="match status" value="1"/>
</dbReference>
<dbReference type="InterPro" id="IPR037004">
    <property type="entry name" value="Exonuc_VII_ssu_sf"/>
</dbReference>
<dbReference type="RefSeq" id="WP_221249158.1">
    <property type="nucleotide sequence ID" value="NZ_AP024355.1"/>
</dbReference>
<dbReference type="NCBIfam" id="TIGR01280">
    <property type="entry name" value="xseB"/>
    <property type="match status" value="1"/>
</dbReference>
<organism evidence="7 8">
    <name type="scientific">Desulfuromonas versatilis</name>
    <dbReference type="NCBI Taxonomy" id="2802975"/>
    <lineage>
        <taxon>Bacteria</taxon>
        <taxon>Pseudomonadati</taxon>
        <taxon>Thermodesulfobacteriota</taxon>
        <taxon>Desulfuromonadia</taxon>
        <taxon>Desulfuromonadales</taxon>
        <taxon>Desulfuromonadaceae</taxon>
        <taxon>Desulfuromonas</taxon>
    </lineage>
</organism>
<accession>A0ABM8HUS6</accession>
<comment type="function">
    <text evidence="6">Bidirectionally degrades single-stranded DNA into large acid-insoluble oligonucleotides, which are then degraded further into small acid-soluble oligonucleotides.</text>
</comment>
<keyword evidence="2 6" id="KW-0963">Cytoplasm</keyword>
<dbReference type="HAMAP" id="MF_00337">
    <property type="entry name" value="Exonuc_7_S"/>
    <property type="match status" value="1"/>
</dbReference>
<evidence type="ECO:0000256" key="3">
    <source>
        <dbReference type="ARBA" id="ARBA00022722"/>
    </source>
</evidence>
<evidence type="ECO:0000256" key="5">
    <source>
        <dbReference type="ARBA" id="ARBA00022839"/>
    </source>
</evidence>
<evidence type="ECO:0000313" key="8">
    <source>
        <dbReference type="Proteomes" id="UP001319827"/>
    </source>
</evidence>
<comment type="subunit">
    <text evidence="6">Heterooligomer composed of large and small subunits.</text>
</comment>
<comment type="subcellular location">
    <subcellularLocation>
        <location evidence="6">Cytoplasm</location>
    </subcellularLocation>
</comment>
<keyword evidence="3 6" id="KW-0540">Nuclease</keyword>